<dbReference type="EMBL" id="JAWWNJ010000004">
    <property type="protein sequence ID" value="KAK7057214.1"/>
    <property type="molecule type" value="Genomic_DNA"/>
</dbReference>
<comment type="caution">
    <text evidence="1">The sequence shown here is derived from an EMBL/GenBank/DDBJ whole genome shotgun (WGS) entry which is preliminary data.</text>
</comment>
<sequence length="131" mass="14618">MEHCYPSLRRILDAIDAQARANPHVNTLHILHDASWDHPSVYLQYYKLEAAVQDPKRILRAGYKGGPMKTVTHTGSLPLRNGEGDWAVAVDVELARTANIFIGNGYSSLTTQILALRLAREGSRTRDIILL</sequence>
<proteinExistence type="predicted"/>
<dbReference type="AlphaFoldDB" id="A0AAW0DW68"/>
<keyword evidence="2" id="KW-1185">Reference proteome</keyword>
<reference evidence="1 2" key="1">
    <citation type="journal article" date="2024" name="J Genomics">
        <title>Draft genome sequencing and assembly of Favolaschia claudopus CIRM-BRFM 2984 isolated from oak limbs.</title>
        <authorList>
            <person name="Navarro D."/>
            <person name="Drula E."/>
            <person name="Chaduli D."/>
            <person name="Cazenave R."/>
            <person name="Ahrendt S."/>
            <person name="Wang J."/>
            <person name="Lipzen A."/>
            <person name="Daum C."/>
            <person name="Barry K."/>
            <person name="Grigoriev I.V."/>
            <person name="Favel A."/>
            <person name="Rosso M.N."/>
            <person name="Martin F."/>
        </authorList>
    </citation>
    <scope>NUCLEOTIDE SEQUENCE [LARGE SCALE GENOMIC DNA]</scope>
    <source>
        <strain evidence="1 2">CIRM-BRFM 2984</strain>
    </source>
</reference>
<name>A0AAW0DW68_9AGAR</name>
<accession>A0AAW0DW68</accession>
<evidence type="ECO:0000313" key="2">
    <source>
        <dbReference type="Proteomes" id="UP001362999"/>
    </source>
</evidence>
<gene>
    <name evidence="1" type="ORF">R3P38DRAFT_1166029</name>
</gene>
<protein>
    <submittedName>
        <fullName evidence="1">Uncharacterized protein</fullName>
    </submittedName>
</protein>
<organism evidence="1 2">
    <name type="scientific">Favolaschia claudopus</name>
    <dbReference type="NCBI Taxonomy" id="2862362"/>
    <lineage>
        <taxon>Eukaryota</taxon>
        <taxon>Fungi</taxon>
        <taxon>Dikarya</taxon>
        <taxon>Basidiomycota</taxon>
        <taxon>Agaricomycotina</taxon>
        <taxon>Agaricomycetes</taxon>
        <taxon>Agaricomycetidae</taxon>
        <taxon>Agaricales</taxon>
        <taxon>Marasmiineae</taxon>
        <taxon>Mycenaceae</taxon>
        <taxon>Favolaschia</taxon>
    </lineage>
</organism>
<evidence type="ECO:0000313" key="1">
    <source>
        <dbReference type="EMBL" id="KAK7057214.1"/>
    </source>
</evidence>
<dbReference type="Gene3D" id="3.40.50.11350">
    <property type="match status" value="1"/>
</dbReference>
<dbReference type="Proteomes" id="UP001362999">
    <property type="component" value="Unassembled WGS sequence"/>
</dbReference>